<proteinExistence type="predicted"/>
<gene>
    <name evidence="1" type="ORF">IPOD504_LOCUS7542</name>
</gene>
<accession>A0ABN8I9L7</accession>
<reference evidence="1" key="1">
    <citation type="submission" date="2022-03" db="EMBL/GenBank/DDBJ databases">
        <authorList>
            <person name="Martin H S."/>
        </authorList>
    </citation>
    <scope>NUCLEOTIDE SEQUENCE</scope>
</reference>
<name>A0ABN8I9L7_9NEOP</name>
<dbReference type="EMBL" id="OW152814">
    <property type="protein sequence ID" value="CAH2050570.1"/>
    <property type="molecule type" value="Genomic_DNA"/>
</dbReference>
<keyword evidence="2" id="KW-1185">Reference proteome</keyword>
<protein>
    <submittedName>
        <fullName evidence="1">Uncharacterized protein</fullName>
    </submittedName>
</protein>
<evidence type="ECO:0000313" key="1">
    <source>
        <dbReference type="EMBL" id="CAH2050570.1"/>
    </source>
</evidence>
<dbReference type="Proteomes" id="UP000837857">
    <property type="component" value="Chromosome 2"/>
</dbReference>
<sequence>MSIQLYSSFEDNDSAIINELCKCNPDLEKKLKILMLEVEVMRQDGRQAPSNLQKTHWEHLMSLSSRNQRSSYLFYLWKTEKAKENEKARKVAKRQEYEASKDQEVIKEYPDDLLYGIKHQSLFLRIRDQSINNFDNYRAINSLIHGQPVVIDCSYEEHMDVWLIR</sequence>
<organism evidence="1 2">
    <name type="scientific">Iphiclides podalirius</name>
    <name type="common">scarce swallowtail</name>
    <dbReference type="NCBI Taxonomy" id="110791"/>
    <lineage>
        <taxon>Eukaryota</taxon>
        <taxon>Metazoa</taxon>
        <taxon>Ecdysozoa</taxon>
        <taxon>Arthropoda</taxon>
        <taxon>Hexapoda</taxon>
        <taxon>Insecta</taxon>
        <taxon>Pterygota</taxon>
        <taxon>Neoptera</taxon>
        <taxon>Endopterygota</taxon>
        <taxon>Lepidoptera</taxon>
        <taxon>Glossata</taxon>
        <taxon>Ditrysia</taxon>
        <taxon>Papilionoidea</taxon>
        <taxon>Papilionidae</taxon>
        <taxon>Papilioninae</taxon>
        <taxon>Iphiclides</taxon>
    </lineage>
</organism>
<evidence type="ECO:0000313" key="2">
    <source>
        <dbReference type="Proteomes" id="UP000837857"/>
    </source>
</evidence>
<feature type="non-terminal residue" evidence="1">
    <location>
        <position position="1"/>
    </location>
</feature>